<proteinExistence type="predicted"/>
<name>A0A0B5IZC2_9VIRU</name>
<organism evidence="2 3">
    <name type="scientific">Pandoravirus inopinatum</name>
    <dbReference type="NCBI Taxonomy" id="1605721"/>
    <lineage>
        <taxon>Viruses</taxon>
        <taxon>Pandoravirus</taxon>
    </lineage>
</organism>
<dbReference type="KEGG" id="vg:23463150"/>
<reference evidence="2 3" key="1">
    <citation type="journal article" date="2015" name="Parasitol. Res.">
        <title>Viruses in close associations with free-living amoebae.</title>
        <authorList>
            <person name="Scheid P."/>
        </authorList>
    </citation>
    <scope>NUCLEOTIDE SEQUENCE [LARGE SCALE GENOMIC DNA]</scope>
    <source>
        <strain evidence="2">KlaHel</strain>
    </source>
</reference>
<dbReference type="Proteomes" id="UP000202511">
    <property type="component" value="Segment"/>
</dbReference>
<feature type="region of interest" description="Disordered" evidence="1">
    <location>
        <begin position="87"/>
        <end position="139"/>
    </location>
</feature>
<dbReference type="EMBL" id="KP136319">
    <property type="protein sequence ID" value="AJF98233.1"/>
    <property type="molecule type" value="Genomic_DNA"/>
</dbReference>
<feature type="compositionally biased region" description="Low complexity" evidence="1">
    <location>
        <begin position="87"/>
        <end position="96"/>
    </location>
</feature>
<dbReference type="GeneID" id="23463150"/>
<protein>
    <submittedName>
        <fullName evidence="2">Uncharacterized protein</fullName>
    </submittedName>
</protein>
<sequence length="185" mass="20073">MDLLSVFSFFDFSFGQVFTGPALVRMSLFLVEAGAVGVLPFCLGRECGLSGARCRRRSAPAPDQRTMRAAHALGLLNKKAARPAAASRLLSDGTQKTRTRTHKTTAPGSTTLVWGKKRKGGDIDGNRRKKRERGEESVCNDDDVDGCGCCCRMSDVPRRSGQMLAVCAERVACCPVGVGFERRRT</sequence>
<accession>A0A0B5IZC2</accession>
<evidence type="ECO:0000256" key="1">
    <source>
        <dbReference type="SAM" id="MobiDB-lite"/>
    </source>
</evidence>
<dbReference type="RefSeq" id="YP_009120468.1">
    <property type="nucleotide sequence ID" value="NC_026440.1"/>
</dbReference>
<evidence type="ECO:0000313" key="2">
    <source>
        <dbReference type="EMBL" id="AJF98233.1"/>
    </source>
</evidence>
<feature type="compositionally biased region" description="Basic and acidic residues" evidence="1">
    <location>
        <begin position="120"/>
        <end position="136"/>
    </location>
</feature>
<evidence type="ECO:0000313" key="3">
    <source>
        <dbReference type="Proteomes" id="UP000202511"/>
    </source>
</evidence>